<sequence>MIRRMFLGLGLSLFALGACTNANDLDKAPVDLGNFSLGHNIVVAPNLTKGPLSREADKDQFIKLMKNAVDERFGRYEGDKLYHFGISLDGYVLAQPGIPVVASPKSILIFNVTVWDDETGKKLNEEVKQITVLETFGGHTLLGSGYTQSPEQQMQGLVRNGVKEIQNWLRREMHTQGWFKDKT</sequence>
<evidence type="ECO:0000313" key="3">
    <source>
        <dbReference type="Proteomes" id="UP001227162"/>
    </source>
</evidence>
<feature type="chain" id="PRO_5042577110" description="Lipoprotein" evidence="1">
    <location>
        <begin position="18"/>
        <end position="183"/>
    </location>
</feature>
<name>A0AAJ1UD37_9RHOB</name>
<dbReference type="EMBL" id="JANFFA010000006">
    <property type="protein sequence ID" value="MDQ2095758.1"/>
    <property type="molecule type" value="Genomic_DNA"/>
</dbReference>
<gene>
    <name evidence="2" type="ORF">NOI20_16690</name>
</gene>
<protein>
    <recommendedName>
        <fullName evidence="4">Lipoprotein</fullName>
    </recommendedName>
</protein>
<organism evidence="2 3">
    <name type="scientific">Rhodalgimonas zhirmunskyi</name>
    <dbReference type="NCBI Taxonomy" id="2964767"/>
    <lineage>
        <taxon>Bacteria</taxon>
        <taxon>Pseudomonadati</taxon>
        <taxon>Pseudomonadota</taxon>
        <taxon>Alphaproteobacteria</taxon>
        <taxon>Rhodobacterales</taxon>
        <taxon>Roseobacteraceae</taxon>
        <taxon>Rhodalgimonas</taxon>
    </lineage>
</organism>
<proteinExistence type="predicted"/>
<evidence type="ECO:0000256" key="1">
    <source>
        <dbReference type="SAM" id="SignalP"/>
    </source>
</evidence>
<dbReference type="PROSITE" id="PS51257">
    <property type="entry name" value="PROKAR_LIPOPROTEIN"/>
    <property type="match status" value="1"/>
</dbReference>
<dbReference type="Proteomes" id="UP001227162">
    <property type="component" value="Unassembled WGS sequence"/>
</dbReference>
<keyword evidence="3" id="KW-1185">Reference proteome</keyword>
<reference evidence="2" key="2">
    <citation type="submission" date="2023-04" db="EMBL/GenBank/DDBJ databases">
        <title>'Rhodoalgimonas zhirmunskyi' gen. nov., isolated from a red alga.</title>
        <authorList>
            <person name="Nedashkovskaya O.I."/>
            <person name="Otstavnykh N.Y."/>
            <person name="Bystritskaya E.P."/>
            <person name="Balabanova L.A."/>
            <person name="Isaeva M.P."/>
        </authorList>
    </citation>
    <scope>NUCLEOTIDE SEQUENCE</scope>
    <source>
        <strain evidence="2">10Alg 79</strain>
    </source>
</reference>
<feature type="signal peptide" evidence="1">
    <location>
        <begin position="1"/>
        <end position="17"/>
    </location>
</feature>
<evidence type="ECO:0008006" key="4">
    <source>
        <dbReference type="Google" id="ProtNLM"/>
    </source>
</evidence>
<keyword evidence="1" id="KW-0732">Signal</keyword>
<dbReference type="AlphaFoldDB" id="A0AAJ1UD37"/>
<comment type="caution">
    <text evidence="2">The sequence shown here is derived from an EMBL/GenBank/DDBJ whole genome shotgun (WGS) entry which is preliminary data.</text>
</comment>
<dbReference type="RefSeq" id="WP_317627382.1">
    <property type="nucleotide sequence ID" value="NZ_JANFFA010000006.1"/>
</dbReference>
<reference evidence="2" key="1">
    <citation type="submission" date="2022-07" db="EMBL/GenBank/DDBJ databases">
        <authorList>
            <person name="Otstavnykh N."/>
            <person name="Isaeva M."/>
            <person name="Bystritskaya E."/>
        </authorList>
    </citation>
    <scope>NUCLEOTIDE SEQUENCE</scope>
    <source>
        <strain evidence="2">10Alg 79</strain>
    </source>
</reference>
<evidence type="ECO:0000313" key="2">
    <source>
        <dbReference type="EMBL" id="MDQ2095758.1"/>
    </source>
</evidence>
<accession>A0AAJ1UD37</accession>